<dbReference type="Proteomes" id="UP000008063">
    <property type="component" value="Unassembled WGS sequence"/>
</dbReference>
<proteinExistence type="predicted"/>
<sequence>MHLARQARFIGVKSRPRLLRDVHNGQFLPDLDRIINDAIKMDALLFGDIECQSQDTFQRQRRAFTVPWSSTKLAFHHSTGGS</sequence>
<keyword evidence="2" id="KW-1185">Reference proteome</keyword>
<dbReference type="HOGENOM" id="CLU_2559705_0_0_1"/>
<dbReference type="InParanoid" id="F8QJY0"/>
<name>F8QJY0_SERL3</name>
<accession>F8QJY0</accession>
<gene>
    <name evidence="1" type="ORF">SERLA73DRAFT_80568</name>
</gene>
<dbReference type="AlphaFoldDB" id="F8QJY0"/>
<dbReference type="EMBL" id="GL945808">
    <property type="protein sequence ID" value="EGN91390.1"/>
    <property type="molecule type" value="Genomic_DNA"/>
</dbReference>
<protein>
    <submittedName>
        <fullName evidence="1">Uncharacterized protein</fullName>
    </submittedName>
</protein>
<reference evidence="2" key="1">
    <citation type="journal article" date="2011" name="Science">
        <title>The plant cell wall-decomposing machinery underlies the functional diversity of forest fungi.</title>
        <authorList>
            <person name="Eastwood D.C."/>
            <person name="Floudas D."/>
            <person name="Binder M."/>
            <person name="Majcherczyk A."/>
            <person name="Schneider P."/>
            <person name="Aerts A."/>
            <person name="Asiegbu F.O."/>
            <person name="Baker S.E."/>
            <person name="Barry K."/>
            <person name="Bendiksby M."/>
            <person name="Blumentritt M."/>
            <person name="Coutinho P.M."/>
            <person name="Cullen D."/>
            <person name="de Vries R.P."/>
            <person name="Gathman A."/>
            <person name="Goodell B."/>
            <person name="Henrissat B."/>
            <person name="Ihrmark K."/>
            <person name="Kauserud H."/>
            <person name="Kohler A."/>
            <person name="LaButti K."/>
            <person name="Lapidus A."/>
            <person name="Lavin J.L."/>
            <person name="Lee Y.-H."/>
            <person name="Lindquist E."/>
            <person name="Lilly W."/>
            <person name="Lucas S."/>
            <person name="Morin E."/>
            <person name="Murat C."/>
            <person name="Oguiza J.A."/>
            <person name="Park J."/>
            <person name="Pisabarro A.G."/>
            <person name="Riley R."/>
            <person name="Rosling A."/>
            <person name="Salamov A."/>
            <person name="Schmidt O."/>
            <person name="Schmutz J."/>
            <person name="Skrede I."/>
            <person name="Stenlid J."/>
            <person name="Wiebenga A."/>
            <person name="Xie X."/>
            <person name="Kuees U."/>
            <person name="Hibbett D.S."/>
            <person name="Hoffmeister D."/>
            <person name="Hoegberg N."/>
            <person name="Martin F."/>
            <person name="Grigoriev I.V."/>
            <person name="Watkinson S.C."/>
        </authorList>
    </citation>
    <scope>NUCLEOTIDE SEQUENCE [LARGE SCALE GENOMIC DNA]</scope>
    <source>
        <strain evidence="2">strain S7.3</strain>
    </source>
</reference>
<evidence type="ECO:0000313" key="2">
    <source>
        <dbReference type="Proteomes" id="UP000008063"/>
    </source>
</evidence>
<organism evidence="2">
    <name type="scientific">Serpula lacrymans var. lacrymans (strain S7.3)</name>
    <name type="common">Dry rot fungus</name>
    <dbReference type="NCBI Taxonomy" id="936435"/>
    <lineage>
        <taxon>Eukaryota</taxon>
        <taxon>Fungi</taxon>
        <taxon>Dikarya</taxon>
        <taxon>Basidiomycota</taxon>
        <taxon>Agaricomycotina</taxon>
        <taxon>Agaricomycetes</taxon>
        <taxon>Agaricomycetidae</taxon>
        <taxon>Boletales</taxon>
        <taxon>Coniophorineae</taxon>
        <taxon>Serpulaceae</taxon>
        <taxon>Serpula</taxon>
    </lineage>
</organism>
<evidence type="ECO:0000313" key="1">
    <source>
        <dbReference type="EMBL" id="EGN91390.1"/>
    </source>
</evidence>